<evidence type="ECO:0000259" key="1">
    <source>
        <dbReference type="Pfam" id="PF00534"/>
    </source>
</evidence>
<evidence type="ECO:0000259" key="2">
    <source>
        <dbReference type="Pfam" id="PF13439"/>
    </source>
</evidence>
<dbReference type="GO" id="GO:0016757">
    <property type="term" value="F:glycosyltransferase activity"/>
    <property type="evidence" value="ECO:0007669"/>
    <property type="project" value="InterPro"/>
</dbReference>
<gene>
    <name evidence="3" type="ORF">JW744_03290</name>
</gene>
<reference evidence="3" key="1">
    <citation type="submission" date="2021-01" db="EMBL/GenBank/DDBJ databases">
        <title>Active Sulfur Cycling in an Early Earth Analoge.</title>
        <authorList>
            <person name="Hahn C.R."/>
            <person name="Youssef N.H."/>
            <person name="Elshahed M."/>
        </authorList>
    </citation>
    <scope>NUCLEOTIDE SEQUENCE</scope>
    <source>
        <strain evidence="3">Zod_Metabat.1151</strain>
    </source>
</reference>
<proteinExistence type="predicted"/>
<protein>
    <submittedName>
        <fullName evidence="3">Glycosyltransferase family 4 protein</fullName>
    </submittedName>
</protein>
<dbReference type="SUPFAM" id="SSF53756">
    <property type="entry name" value="UDP-Glycosyltransferase/glycogen phosphorylase"/>
    <property type="match status" value="1"/>
</dbReference>
<dbReference type="Proteomes" id="UP000809243">
    <property type="component" value="Unassembled WGS sequence"/>
</dbReference>
<dbReference type="Pfam" id="PF13439">
    <property type="entry name" value="Glyco_transf_4"/>
    <property type="match status" value="1"/>
</dbReference>
<dbReference type="InterPro" id="IPR028098">
    <property type="entry name" value="Glyco_trans_4-like_N"/>
</dbReference>
<name>A0A938YXG3_9ARCH</name>
<dbReference type="Gene3D" id="3.40.50.2000">
    <property type="entry name" value="Glycogen Phosphorylase B"/>
    <property type="match status" value="2"/>
</dbReference>
<dbReference type="PANTHER" id="PTHR12526">
    <property type="entry name" value="GLYCOSYLTRANSFERASE"/>
    <property type="match status" value="1"/>
</dbReference>
<comment type="caution">
    <text evidence="3">The sequence shown here is derived from an EMBL/GenBank/DDBJ whole genome shotgun (WGS) entry which is preliminary data.</text>
</comment>
<dbReference type="Pfam" id="PF00534">
    <property type="entry name" value="Glycos_transf_1"/>
    <property type="match status" value="1"/>
</dbReference>
<dbReference type="InterPro" id="IPR001296">
    <property type="entry name" value="Glyco_trans_1"/>
</dbReference>
<dbReference type="CDD" id="cd03801">
    <property type="entry name" value="GT4_PimA-like"/>
    <property type="match status" value="1"/>
</dbReference>
<sequence length="381" mass="41811">MRVFFITHTYALGGSGGGEQFVSNFLAELRKRKHEVFVFTAGGTGFERQEKELGLQVYHCPAFGHHAFHKYEYVLLSWKAAMLAKEFTPDVIHAQNDVFPGLIGSVVKWQTKKPLVLAVEYLSEQAVSLNLKLVFALNKFFLPKVPFDAVVSWSKFVVDKFFVPWGIPGEKIHIIPGAVNVKQFAKKVKPHPKLAKLGKSLIVSAKPLHSTNAEGITYIVKAMAIVAKKHPEWKYVVVGEGQSRPALEKLVNELGLQDNVILFGALPNSEIPSVYAAAEIVAHSFAFKATTSIALMESMAAGKAIVATDSGEVKPTLGETGLLPKQKDEKSIAAALLAFIESPALRREKGLAAQKKALKEYGIESVVDKFLDVYKRVGNAK</sequence>
<organism evidence="3 4">
    <name type="scientific">Candidatus Iainarchaeum sp</name>
    <dbReference type="NCBI Taxonomy" id="3101447"/>
    <lineage>
        <taxon>Archaea</taxon>
        <taxon>Candidatus Iainarchaeota</taxon>
        <taxon>Candidatus Iainarchaeia</taxon>
        <taxon>Candidatus Iainarchaeales</taxon>
        <taxon>Candidatus Iainarchaeaceae</taxon>
        <taxon>Candidatus Iainarchaeum</taxon>
    </lineage>
</organism>
<dbReference type="EMBL" id="JAFGDB010000053">
    <property type="protein sequence ID" value="MBN2067466.1"/>
    <property type="molecule type" value="Genomic_DNA"/>
</dbReference>
<accession>A0A938YXG3</accession>
<feature type="domain" description="Glycosyl transferase family 1" evidence="1">
    <location>
        <begin position="212"/>
        <end position="355"/>
    </location>
</feature>
<dbReference type="AlphaFoldDB" id="A0A938YXG3"/>
<feature type="domain" description="Glycosyltransferase subfamily 4-like N-terminal" evidence="2">
    <location>
        <begin position="16"/>
        <end position="182"/>
    </location>
</feature>
<evidence type="ECO:0000313" key="3">
    <source>
        <dbReference type="EMBL" id="MBN2067466.1"/>
    </source>
</evidence>
<evidence type="ECO:0000313" key="4">
    <source>
        <dbReference type="Proteomes" id="UP000809243"/>
    </source>
</evidence>